<keyword evidence="24" id="KW-1185">Reference proteome</keyword>
<evidence type="ECO:0000256" key="15">
    <source>
        <dbReference type="PIRNR" id="PIRNR001174"/>
    </source>
</evidence>
<dbReference type="Gene3D" id="2.30.130.40">
    <property type="entry name" value="LON domain-like"/>
    <property type="match status" value="1"/>
</dbReference>
<dbReference type="GO" id="GO:0004252">
    <property type="term" value="F:serine-type endopeptidase activity"/>
    <property type="evidence" value="ECO:0007669"/>
    <property type="project" value="UniProtKB-UniRule"/>
</dbReference>
<dbReference type="Pfam" id="PF02190">
    <property type="entry name" value="LON_substr_bdg"/>
    <property type="match status" value="1"/>
</dbReference>
<dbReference type="Gene3D" id="1.10.8.60">
    <property type="match status" value="1"/>
</dbReference>
<dbReference type="SUPFAM" id="SSF52540">
    <property type="entry name" value="P-loop containing nucleoside triphosphate hydrolases"/>
    <property type="match status" value="1"/>
</dbReference>
<keyword evidence="3 14" id="KW-0645">Protease</keyword>
<keyword evidence="5 14" id="KW-0378">Hydrolase</keyword>
<feature type="binding site" evidence="14 17">
    <location>
        <begin position="360"/>
        <end position="367"/>
    </location>
    <ligand>
        <name>ATP</name>
        <dbReference type="ChEBI" id="CHEBI:30616"/>
    </ligand>
</feature>
<comment type="subcellular location">
    <subcellularLocation>
        <location evidence="1 14 15">Cytoplasm</location>
    </subcellularLocation>
</comment>
<comment type="catalytic activity">
    <reaction evidence="9 14 15 18">
        <text>Hydrolysis of proteins in presence of ATP.</text>
        <dbReference type="EC" id="3.4.21.53"/>
    </reaction>
</comment>
<dbReference type="GO" id="GO:0034605">
    <property type="term" value="P:cellular response to heat"/>
    <property type="evidence" value="ECO:0007669"/>
    <property type="project" value="UniProtKB-UniRule"/>
</dbReference>
<dbReference type="GO" id="GO:0004176">
    <property type="term" value="F:ATP-dependent peptidase activity"/>
    <property type="evidence" value="ECO:0007669"/>
    <property type="project" value="UniProtKB-UniRule"/>
</dbReference>
<evidence type="ECO:0000256" key="8">
    <source>
        <dbReference type="ARBA" id="ARBA00023016"/>
    </source>
</evidence>
<dbReference type="GO" id="GO:0043565">
    <property type="term" value="F:sequence-specific DNA binding"/>
    <property type="evidence" value="ECO:0007669"/>
    <property type="project" value="UniProtKB-UniRule"/>
</dbReference>
<evidence type="ECO:0000256" key="17">
    <source>
        <dbReference type="PIRSR" id="PIRSR001174-2"/>
    </source>
</evidence>
<comment type="induction">
    <text evidence="14">By heat shock.</text>
</comment>
<feature type="active site" evidence="14 16">
    <location>
        <position position="725"/>
    </location>
</feature>
<dbReference type="Gene3D" id="1.20.58.1480">
    <property type="match status" value="1"/>
</dbReference>
<reference evidence="23" key="1">
    <citation type="submission" date="2020-08" db="EMBL/GenBank/DDBJ databases">
        <title>Genome public.</title>
        <authorList>
            <person name="Liu C."/>
            <person name="Sun Q."/>
        </authorList>
    </citation>
    <scope>NUCLEOTIDE SEQUENCE</scope>
    <source>
        <strain evidence="23">BX5</strain>
    </source>
</reference>
<dbReference type="Pfam" id="PF22667">
    <property type="entry name" value="Lon_lid"/>
    <property type="match status" value="1"/>
</dbReference>
<evidence type="ECO:0000256" key="3">
    <source>
        <dbReference type="ARBA" id="ARBA00022670"/>
    </source>
</evidence>
<evidence type="ECO:0000313" key="23">
    <source>
        <dbReference type="EMBL" id="MBC5717053.1"/>
    </source>
</evidence>
<dbReference type="InterPro" id="IPR015947">
    <property type="entry name" value="PUA-like_sf"/>
</dbReference>
<dbReference type="InterPro" id="IPR054594">
    <property type="entry name" value="Lon_lid"/>
</dbReference>
<sequence>MSQEFELSNVSTMPVIALRGITVFPNVMIHFEVARAISVKALEDAMSAGQPVFLVAQKDISVEEPSGRDLYTVGTISNIRQILRMPGDNMRVMVEGHSRGRLIQLTASAPYLKAQVQEIPEEEAPDRPTPRQEALMRATYDLFQEYSELAPKVSPDLIVHLLASQEPGYIADYIAQNIAMRSADKQKILEELHPVRRLEKLYKLLQREVDILSLDAEIQSKAREQMADQQRDYFLREQMKAIQNELGEGEGGDEIAEYREKIAKAKLPDQVREKLNKELGRLAKQPFGSSESSVLHSYLDVCLELPWGKTTKEKVSVAAVKKALDRDHYGLDKVKERILEFVAVKQLAPELKGQVLCLVGPPGVGKTSIAMSMAKAMNRKLARISLGGVSDEAEIRGHRKTYVGAMPGRIINAVSQAGSCNPLILLDEIDKLGHDHRGDPASALLEVLDGEQNATFRDHFLEVPFDLSDVLFITTANTLDTIPRPLLDRMEVIELPSYTDEEKLQIAKHHLLPKELKRHGLTHAQVKVSDGAVREIVAAYTRESGVRVLERKLAAICRKAAMKIVDGEKTVKITEKDLHEYLGAPRYFPERQALEERVGVVNGLAWTSVGGELLEVEVNVVPGSGKVELTGNLGDVMKESAHAALSFIRSQAERLGIAQNFYKEKDIHVHFPEGAVPKDGPSAGIAITTAIVSALTGVPVRRGLAMTGEVTLRGRVLPIGGLKEKTMAAFRNGIRTVIIPADNEKDLEEIDQTVRGALQFHLVEQADQVLAIALPALNAGEKENTPKAEPETMLPPERGSAASRLRQ</sequence>
<dbReference type="InterPro" id="IPR008269">
    <property type="entry name" value="Lon_proteolytic"/>
</dbReference>
<evidence type="ECO:0000256" key="1">
    <source>
        <dbReference type="ARBA" id="ARBA00004496"/>
    </source>
</evidence>
<feature type="domain" description="Lon N-terminal" evidence="22">
    <location>
        <begin position="13"/>
        <end position="209"/>
    </location>
</feature>
<dbReference type="Pfam" id="PF00004">
    <property type="entry name" value="AAA"/>
    <property type="match status" value="1"/>
</dbReference>
<dbReference type="GO" id="GO:0006515">
    <property type="term" value="P:protein quality control for misfolded or incompletely synthesized proteins"/>
    <property type="evidence" value="ECO:0007669"/>
    <property type="project" value="UniProtKB-UniRule"/>
</dbReference>
<evidence type="ECO:0000256" key="6">
    <source>
        <dbReference type="ARBA" id="ARBA00022825"/>
    </source>
</evidence>
<dbReference type="InterPro" id="IPR027543">
    <property type="entry name" value="Lon_bac"/>
</dbReference>
<dbReference type="CDD" id="cd19500">
    <property type="entry name" value="RecA-like_Lon"/>
    <property type="match status" value="1"/>
</dbReference>
<keyword evidence="7 14" id="KW-0067">ATP-binding</keyword>
<feature type="active site" evidence="14 16">
    <location>
        <position position="682"/>
    </location>
</feature>
<dbReference type="InterPro" id="IPR027417">
    <property type="entry name" value="P-loop_NTPase"/>
</dbReference>
<comment type="subunit">
    <text evidence="14 15">Homohexamer. Organized in a ring with a central cavity.</text>
</comment>
<evidence type="ECO:0000256" key="12">
    <source>
        <dbReference type="ARBA" id="ARBA00071934"/>
    </source>
</evidence>
<evidence type="ECO:0000256" key="19">
    <source>
        <dbReference type="RuleBase" id="RU000591"/>
    </source>
</evidence>
<evidence type="ECO:0000259" key="22">
    <source>
        <dbReference type="PROSITE" id="PS51787"/>
    </source>
</evidence>
<dbReference type="GO" id="GO:0005737">
    <property type="term" value="C:cytoplasm"/>
    <property type="evidence" value="ECO:0007669"/>
    <property type="project" value="UniProtKB-SubCell"/>
</dbReference>
<dbReference type="EMBL" id="JACOPN010000004">
    <property type="protein sequence ID" value="MBC5717053.1"/>
    <property type="molecule type" value="Genomic_DNA"/>
</dbReference>
<dbReference type="InterPro" id="IPR020568">
    <property type="entry name" value="Ribosomal_Su5_D2-typ_SF"/>
</dbReference>
<dbReference type="InterPro" id="IPR003959">
    <property type="entry name" value="ATPase_AAA_core"/>
</dbReference>
<evidence type="ECO:0000256" key="9">
    <source>
        <dbReference type="ARBA" id="ARBA00050665"/>
    </source>
</evidence>
<comment type="function">
    <text evidence="10 14">ATP-dependent serine protease that mediates the selective degradation of mutant and abnormal proteins as well as certain short-lived regulatory proteins. Required for cellular homeostasis and for survival from DNA damage and developmental changes induced by stress. Degrades polypeptides processively to yield small peptide fragments that are 5 to 10 amino acids long. Binds to DNA in a double-stranded, site-specific manner.</text>
</comment>
<evidence type="ECO:0000256" key="2">
    <source>
        <dbReference type="ARBA" id="ARBA00022490"/>
    </source>
</evidence>
<evidence type="ECO:0000256" key="4">
    <source>
        <dbReference type="ARBA" id="ARBA00022741"/>
    </source>
</evidence>
<dbReference type="InterPro" id="IPR027065">
    <property type="entry name" value="Lon_Prtase"/>
</dbReference>
<feature type="region of interest" description="Disordered" evidence="20">
    <location>
        <begin position="779"/>
        <end position="807"/>
    </location>
</feature>
<name>A0A8J6IZ36_9FIRM</name>
<dbReference type="GO" id="GO:0005524">
    <property type="term" value="F:ATP binding"/>
    <property type="evidence" value="ECO:0007669"/>
    <property type="project" value="UniProtKB-UniRule"/>
</dbReference>
<dbReference type="Proteomes" id="UP000602260">
    <property type="component" value="Unassembled WGS sequence"/>
</dbReference>
<dbReference type="InterPro" id="IPR003593">
    <property type="entry name" value="AAA+_ATPase"/>
</dbReference>
<dbReference type="HAMAP" id="MF_01973">
    <property type="entry name" value="lon_bact"/>
    <property type="match status" value="1"/>
</dbReference>
<accession>A0A8J6IZ36</accession>
<evidence type="ECO:0000256" key="20">
    <source>
        <dbReference type="SAM" id="MobiDB-lite"/>
    </source>
</evidence>
<dbReference type="InterPro" id="IPR004815">
    <property type="entry name" value="Lon_bac/euk-typ"/>
</dbReference>
<dbReference type="Gene3D" id="3.30.230.10">
    <property type="match status" value="1"/>
</dbReference>
<keyword evidence="6 14" id="KW-0720">Serine protease</keyword>
<organism evidence="23 24">
    <name type="scientific">Flintibacter faecis</name>
    <dbReference type="NCBI Taxonomy" id="2763047"/>
    <lineage>
        <taxon>Bacteria</taxon>
        <taxon>Bacillati</taxon>
        <taxon>Bacillota</taxon>
        <taxon>Clostridia</taxon>
        <taxon>Eubacteriales</taxon>
        <taxon>Flintibacter</taxon>
    </lineage>
</organism>
<dbReference type="AlphaFoldDB" id="A0A8J6IZ36"/>
<dbReference type="PANTHER" id="PTHR10046">
    <property type="entry name" value="ATP DEPENDENT LON PROTEASE FAMILY MEMBER"/>
    <property type="match status" value="1"/>
</dbReference>
<evidence type="ECO:0000313" key="24">
    <source>
        <dbReference type="Proteomes" id="UP000602260"/>
    </source>
</evidence>
<evidence type="ECO:0000259" key="21">
    <source>
        <dbReference type="PROSITE" id="PS51786"/>
    </source>
</evidence>
<dbReference type="InterPro" id="IPR046336">
    <property type="entry name" value="Lon_prtase_N_sf"/>
</dbReference>
<keyword evidence="2 14" id="KW-0963">Cytoplasm</keyword>
<evidence type="ECO:0000256" key="10">
    <source>
        <dbReference type="ARBA" id="ARBA00053875"/>
    </source>
</evidence>
<gene>
    <name evidence="14 23" type="primary">lon</name>
    <name evidence="23" type="ORF">H8S55_06950</name>
</gene>
<keyword evidence="8 14" id="KW-0346">Stress response</keyword>
<dbReference type="FunFam" id="3.40.50.300:FF:000021">
    <property type="entry name" value="Lon protease homolog"/>
    <property type="match status" value="1"/>
</dbReference>
<proteinExistence type="evidence at transcript level"/>
<evidence type="ECO:0000256" key="13">
    <source>
        <dbReference type="ARBA" id="ARBA00082722"/>
    </source>
</evidence>
<dbReference type="InterPro" id="IPR008268">
    <property type="entry name" value="Peptidase_S16_AS"/>
</dbReference>
<dbReference type="SMART" id="SM00382">
    <property type="entry name" value="AAA"/>
    <property type="match status" value="1"/>
</dbReference>
<comment type="caution">
    <text evidence="23">The sequence shown here is derived from an EMBL/GenBank/DDBJ whole genome shotgun (WGS) entry which is preliminary data.</text>
</comment>
<evidence type="ECO:0000256" key="11">
    <source>
        <dbReference type="ARBA" id="ARBA00066743"/>
    </source>
</evidence>
<evidence type="ECO:0000256" key="7">
    <source>
        <dbReference type="ARBA" id="ARBA00022840"/>
    </source>
</evidence>
<dbReference type="EC" id="3.4.21.53" evidence="11 14"/>
<dbReference type="PROSITE" id="PS51786">
    <property type="entry name" value="LON_PROTEOLYTIC"/>
    <property type="match status" value="1"/>
</dbReference>
<dbReference type="Pfam" id="PF05362">
    <property type="entry name" value="Lon_C"/>
    <property type="match status" value="1"/>
</dbReference>
<dbReference type="SUPFAM" id="SSF88697">
    <property type="entry name" value="PUA domain-like"/>
    <property type="match status" value="1"/>
</dbReference>
<dbReference type="RefSeq" id="WP_186878368.1">
    <property type="nucleotide sequence ID" value="NZ_JACOPN010000004.1"/>
</dbReference>
<dbReference type="PRINTS" id="PR00830">
    <property type="entry name" value="ENDOLAPTASE"/>
</dbReference>
<dbReference type="SUPFAM" id="SSF54211">
    <property type="entry name" value="Ribosomal protein S5 domain 2-like"/>
    <property type="match status" value="1"/>
</dbReference>
<dbReference type="SMART" id="SM00464">
    <property type="entry name" value="LON"/>
    <property type="match status" value="1"/>
</dbReference>
<dbReference type="NCBIfam" id="TIGR00763">
    <property type="entry name" value="lon"/>
    <property type="match status" value="1"/>
</dbReference>
<feature type="domain" description="Lon proteolytic" evidence="21">
    <location>
        <begin position="595"/>
        <end position="776"/>
    </location>
</feature>
<evidence type="ECO:0000256" key="5">
    <source>
        <dbReference type="ARBA" id="ARBA00022801"/>
    </source>
</evidence>
<protein>
    <recommendedName>
        <fullName evidence="12 14">Lon protease</fullName>
        <ecNumber evidence="11 14">3.4.21.53</ecNumber>
    </recommendedName>
    <alternativeName>
        <fullName evidence="13 14">ATP-dependent protease La</fullName>
    </alternativeName>
</protein>
<dbReference type="PROSITE" id="PS01046">
    <property type="entry name" value="LON_SER"/>
    <property type="match status" value="1"/>
</dbReference>
<dbReference type="Gene3D" id="3.40.50.300">
    <property type="entry name" value="P-loop containing nucleotide triphosphate hydrolases"/>
    <property type="match status" value="1"/>
</dbReference>
<dbReference type="Gene3D" id="1.20.5.5270">
    <property type="match status" value="1"/>
</dbReference>
<dbReference type="GO" id="GO:0016887">
    <property type="term" value="F:ATP hydrolysis activity"/>
    <property type="evidence" value="ECO:0007669"/>
    <property type="project" value="UniProtKB-UniRule"/>
</dbReference>
<dbReference type="InterPro" id="IPR003111">
    <property type="entry name" value="Lon_prtase_N"/>
</dbReference>
<feature type="compositionally biased region" description="Basic and acidic residues" evidence="20">
    <location>
        <begin position="780"/>
        <end position="790"/>
    </location>
</feature>
<dbReference type="PIRSF" id="PIRSF001174">
    <property type="entry name" value="Lon_proteas"/>
    <property type="match status" value="1"/>
</dbReference>
<evidence type="ECO:0000256" key="18">
    <source>
        <dbReference type="PROSITE-ProRule" id="PRU01122"/>
    </source>
</evidence>
<dbReference type="InterPro" id="IPR014721">
    <property type="entry name" value="Ribsml_uS5_D2-typ_fold_subgr"/>
</dbReference>
<evidence type="ECO:0000256" key="16">
    <source>
        <dbReference type="PIRSR" id="PIRSR001174-1"/>
    </source>
</evidence>
<evidence type="ECO:0000256" key="14">
    <source>
        <dbReference type="HAMAP-Rule" id="MF_01973"/>
    </source>
</evidence>
<comment type="similarity">
    <text evidence="14 15 18 19">Belongs to the peptidase S16 family.</text>
</comment>
<dbReference type="PROSITE" id="PS51787">
    <property type="entry name" value="LON_N"/>
    <property type="match status" value="1"/>
</dbReference>
<keyword evidence="4 14" id="KW-0547">Nucleotide-binding</keyword>